<comment type="similarity">
    <text evidence="1">Belongs to the UPF0749 family.</text>
</comment>
<comment type="caution">
    <text evidence="4">The sequence shown here is derived from an EMBL/GenBank/DDBJ whole genome shotgun (WGS) entry which is preliminary data.</text>
</comment>
<dbReference type="InterPro" id="IPR010273">
    <property type="entry name" value="DUF881"/>
</dbReference>
<feature type="transmembrane region" description="Helical" evidence="3">
    <location>
        <begin position="94"/>
        <end position="114"/>
    </location>
</feature>
<evidence type="ECO:0000313" key="4">
    <source>
        <dbReference type="EMBL" id="KFI67905.1"/>
    </source>
</evidence>
<dbReference type="AlphaFoldDB" id="A0A087BA55"/>
<feature type="region of interest" description="Disordered" evidence="2">
    <location>
        <begin position="1"/>
        <end position="21"/>
    </location>
</feature>
<dbReference type="EMBL" id="JGZB01000006">
    <property type="protein sequence ID" value="KFI67905.1"/>
    <property type="molecule type" value="Genomic_DNA"/>
</dbReference>
<keyword evidence="3" id="KW-0472">Membrane</keyword>
<evidence type="ECO:0000256" key="3">
    <source>
        <dbReference type="SAM" id="Phobius"/>
    </source>
</evidence>
<dbReference type="Gene3D" id="3.30.70.1880">
    <property type="entry name" value="Protein of unknown function DUF881"/>
    <property type="match status" value="1"/>
</dbReference>
<name>A0A087BA55_9BIFI</name>
<keyword evidence="3" id="KW-1133">Transmembrane helix</keyword>
<dbReference type="eggNOG" id="COG3879">
    <property type="taxonomic scope" value="Bacteria"/>
</dbReference>
<organism evidence="4 5">
    <name type="scientific">Bifidobacterium magnum</name>
    <dbReference type="NCBI Taxonomy" id="1692"/>
    <lineage>
        <taxon>Bacteria</taxon>
        <taxon>Bacillati</taxon>
        <taxon>Actinomycetota</taxon>
        <taxon>Actinomycetes</taxon>
        <taxon>Bifidobacteriales</taxon>
        <taxon>Bifidobacteriaceae</taxon>
        <taxon>Bifidobacterium</taxon>
    </lineage>
</organism>
<gene>
    <name evidence="4" type="ORF">BMAGN_0897</name>
</gene>
<evidence type="ECO:0000313" key="5">
    <source>
        <dbReference type="Proteomes" id="UP000029052"/>
    </source>
</evidence>
<protein>
    <submittedName>
        <fullName evidence="4">Putative division initiation protein</fullName>
    </submittedName>
</protein>
<accession>A0A087BA55</accession>
<evidence type="ECO:0000256" key="1">
    <source>
        <dbReference type="ARBA" id="ARBA00009108"/>
    </source>
</evidence>
<sequence>MNDEHKMPPAYPVNEDDRAPRKRAVFSRGIFAVESYHVPDQERSPRTSEHQRKGRDVALQLLDDLTNRPLDALYTDARLYSQPKSRITYWGTRIVVFLVCIAVGFVSCAFVRLLQSDPRKEVRVSLSKELSTSTAHVNDLQRDIKQLTTQIDKESTQGTPNPLVESVQKNDLAAGLVAVEGPGITMTLSDPIASANNEHASIRVITDLDLQQLTSLFWQAGAEALAINGNRVGVLTSIRTAGSQILVGTTPVESPYKIQAIGDKNALAQFMGERNLQSLYDSFRNSGIYPVVAKSNSIRLDAAAAGTLTYAKKDE</sequence>
<proteinExistence type="inferred from homology"/>
<dbReference type="STRING" id="1692.BMAGN_0897"/>
<dbReference type="Proteomes" id="UP000029052">
    <property type="component" value="Unassembled WGS sequence"/>
</dbReference>
<dbReference type="PANTHER" id="PTHR37313:SF1">
    <property type="entry name" value="UPF0749 PROTEIN RV1823"/>
    <property type="match status" value="1"/>
</dbReference>
<dbReference type="PANTHER" id="PTHR37313">
    <property type="entry name" value="UPF0749 PROTEIN RV1825"/>
    <property type="match status" value="1"/>
</dbReference>
<reference evidence="4 5" key="1">
    <citation type="submission" date="2014-03" db="EMBL/GenBank/DDBJ databases">
        <title>Genomics of Bifidobacteria.</title>
        <authorList>
            <person name="Ventura M."/>
            <person name="Milani C."/>
            <person name="Lugli G.A."/>
        </authorList>
    </citation>
    <scope>NUCLEOTIDE SEQUENCE [LARGE SCALE GENOMIC DNA]</scope>
    <source>
        <strain evidence="4 5">LMG 11591</strain>
    </source>
</reference>
<dbReference type="Pfam" id="PF05949">
    <property type="entry name" value="DUF881"/>
    <property type="match status" value="1"/>
</dbReference>
<keyword evidence="3" id="KW-0812">Transmembrane</keyword>
<evidence type="ECO:0000256" key="2">
    <source>
        <dbReference type="SAM" id="MobiDB-lite"/>
    </source>
</evidence>
<keyword evidence="5" id="KW-1185">Reference proteome</keyword>
<dbReference type="GO" id="GO:0005886">
    <property type="term" value="C:plasma membrane"/>
    <property type="evidence" value="ECO:0007669"/>
    <property type="project" value="TreeGrafter"/>
</dbReference>